<dbReference type="Proteomes" id="UP000187209">
    <property type="component" value="Unassembled WGS sequence"/>
</dbReference>
<feature type="repeat" description="ANK" evidence="3">
    <location>
        <begin position="198"/>
        <end position="230"/>
    </location>
</feature>
<feature type="repeat" description="ANK" evidence="3">
    <location>
        <begin position="231"/>
        <end position="263"/>
    </location>
</feature>
<evidence type="ECO:0000313" key="4">
    <source>
        <dbReference type="EMBL" id="OMJ92421.1"/>
    </source>
</evidence>
<evidence type="ECO:0000313" key="5">
    <source>
        <dbReference type="Proteomes" id="UP000187209"/>
    </source>
</evidence>
<dbReference type="SMART" id="SM00248">
    <property type="entry name" value="ANK"/>
    <property type="match status" value="2"/>
</dbReference>
<dbReference type="PROSITE" id="PS50088">
    <property type="entry name" value="ANK_REPEAT"/>
    <property type="match status" value="2"/>
</dbReference>
<dbReference type="InterPro" id="IPR002110">
    <property type="entry name" value="Ankyrin_rpt"/>
</dbReference>
<dbReference type="GO" id="GO:0085020">
    <property type="term" value="P:protein K6-linked ubiquitination"/>
    <property type="evidence" value="ECO:0007669"/>
    <property type="project" value="TreeGrafter"/>
</dbReference>
<dbReference type="Pfam" id="PF12796">
    <property type="entry name" value="Ank_2"/>
    <property type="match status" value="1"/>
</dbReference>
<dbReference type="Gene3D" id="1.25.40.20">
    <property type="entry name" value="Ankyrin repeat-containing domain"/>
    <property type="match status" value="1"/>
</dbReference>
<dbReference type="SUPFAM" id="SSF48403">
    <property type="entry name" value="Ankyrin repeat"/>
    <property type="match status" value="1"/>
</dbReference>
<dbReference type="EMBL" id="MPUH01000062">
    <property type="protein sequence ID" value="OMJ92421.1"/>
    <property type="molecule type" value="Genomic_DNA"/>
</dbReference>
<dbReference type="InterPro" id="IPR036770">
    <property type="entry name" value="Ankyrin_rpt-contain_sf"/>
</dbReference>
<dbReference type="OrthoDB" id="539213at2759"/>
<protein>
    <submittedName>
        <fullName evidence="4">Uncharacterized protein</fullName>
    </submittedName>
</protein>
<proteinExistence type="predicted"/>
<dbReference type="PANTHER" id="PTHR24171:SF8">
    <property type="entry name" value="BRCA1-ASSOCIATED RING DOMAIN PROTEIN 1"/>
    <property type="match status" value="1"/>
</dbReference>
<evidence type="ECO:0000256" key="3">
    <source>
        <dbReference type="PROSITE-ProRule" id="PRU00023"/>
    </source>
</evidence>
<accession>A0A1R2CTW2</accession>
<evidence type="ECO:0000256" key="2">
    <source>
        <dbReference type="ARBA" id="ARBA00023043"/>
    </source>
</evidence>
<keyword evidence="2 3" id="KW-0040">ANK repeat</keyword>
<keyword evidence="5" id="KW-1185">Reference proteome</keyword>
<name>A0A1R2CTW2_9CILI</name>
<comment type="caution">
    <text evidence="4">The sequence shown here is derived from an EMBL/GenBank/DDBJ whole genome shotgun (WGS) entry which is preliminary data.</text>
</comment>
<sequence>MSRLSSRNLEFMSFHSRLGTISKAYIKSKNSKPKITTLKTTKAVAPSLQMNIDGMNHFYNLKEGKFDTPFTGPIQIPRGTFQLSAPPIVRIGESSSLPVLPVIQENHLHIIQELKDMVPSTTRPKRNLKLCLRSSIRQLKNLRIHPEEFALVNKLIPQIPYGRPQSREFLRACKDGNILEVEIMLTNDKFLAYIFDSMKMTALHWACLRGYLEIVTLLLGAHAFVDAVDMSHRTALHIAAKNGLNLIVEELLKNKADPTITTTGKKTALQLCKDEATKEVIRRFMREKYAAAFIIN</sequence>
<dbReference type="PROSITE" id="PS50297">
    <property type="entry name" value="ANK_REP_REGION"/>
    <property type="match status" value="1"/>
</dbReference>
<gene>
    <name evidence="4" type="ORF">SteCoe_4872</name>
</gene>
<dbReference type="GO" id="GO:0004842">
    <property type="term" value="F:ubiquitin-protein transferase activity"/>
    <property type="evidence" value="ECO:0007669"/>
    <property type="project" value="TreeGrafter"/>
</dbReference>
<keyword evidence="1" id="KW-0677">Repeat</keyword>
<reference evidence="4 5" key="1">
    <citation type="submission" date="2016-11" db="EMBL/GenBank/DDBJ databases">
        <title>The macronuclear genome of Stentor coeruleus: a giant cell with tiny introns.</title>
        <authorList>
            <person name="Slabodnick M."/>
            <person name="Ruby J.G."/>
            <person name="Reiff S.B."/>
            <person name="Swart E.C."/>
            <person name="Gosai S."/>
            <person name="Prabakaran S."/>
            <person name="Witkowska E."/>
            <person name="Larue G.E."/>
            <person name="Fisher S."/>
            <person name="Freeman R.M."/>
            <person name="Gunawardena J."/>
            <person name="Chu W."/>
            <person name="Stover N.A."/>
            <person name="Gregory B.D."/>
            <person name="Nowacki M."/>
            <person name="Derisi J."/>
            <person name="Roy S.W."/>
            <person name="Marshall W.F."/>
            <person name="Sood P."/>
        </authorList>
    </citation>
    <scope>NUCLEOTIDE SEQUENCE [LARGE SCALE GENOMIC DNA]</scope>
    <source>
        <strain evidence="4">WM001</strain>
    </source>
</reference>
<dbReference type="AlphaFoldDB" id="A0A1R2CTW2"/>
<evidence type="ECO:0000256" key="1">
    <source>
        <dbReference type="ARBA" id="ARBA00022737"/>
    </source>
</evidence>
<dbReference type="PANTHER" id="PTHR24171">
    <property type="entry name" value="ANKYRIN REPEAT DOMAIN-CONTAINING PROTEIN 39-RELATED"/>
    <property type="match status" value="1"/>
</dbReference>
<organism evidence="4 5">
    <name type="scientific">Stentor coeruleus</name>
    <dbReference type="NCBI Taxonomy" id="5963"/>
    <lineage>
        <taxon>Eukaryota</taxon>
        <taxon>Sar</taxon>
        <taxon>Alveolata</taxon>
        <taxon>Ciliophora</taxon>
        <taxon>Postciliodesmatophora</taxon>
        <taxon>Heterotrichea</taxon>
        <taxon>Heterotrichida</taxon>
        <taxon>Stentoridae</taxon>
        <taxon>Stentor</taxon>
    </lineage>
</organism>